<feature type="domain" description="Dynein heavy chain hydrolytic ATP-binding dynein motor region" evidence="2">
    <location>
        <begin position="1"/>
        <end position="187"/>
    </location>
</feature>
<comment type="caution">
    <text evidence="3">The sequence shown here is derived from an EMBL/GenBank/DDBJ whole genome shotgun (WGS) entry which is preliminary data.</text>
</comment>
<dbReference type="GO" id="GO:0030286">
    <property type="term" value="C:dynein complex"/>
    <property type="evidence" value="ECO:0007669"/>
    <property type="project" value="InterPro"/>
</dbReference>
<keyword evidence="1" id="KW-0812">Transmembrane</keyword>
<keyword evidence="1" id="KW-1133">Transmembrane helix</keyword>
<keyword evidence="1" id="KW-0472">Membrane</keyword>
<feature type="transmembrane region" description="Helical" evidence="1">
    <location>
        <begin position="22"/>
        <end position="43"/>
    </location>
</feature>
<organism evidence="3 4">
    <name type="scientific">Lasius niger</name>
    <name type="common">Black garden ant</name>
    <dbReference type="NCBI Taxonomy" id="67767"/>
    <lineage>
        <taxon>Eukaryota</taxon>
        <taxon>Metazoa</taxon>
        <taxon>Ecdysozoa</taxon>
        <taxon>Arthropoda</taxon>
        <taxon>Hexapoda</taxon>
        <taxon>Insecta</taxon>
        <taxon>Pterygota</taxon>
        <taxon>Neoptera</taxon>
        <taxon>Endopterygota</taxon>
        <taxon>Hymenoptera</taxon>
        <taxon>Apocrita</taxon>
        <taxon>Aculeata</taxon>
        <taxon>Formicoidea</taxon>
        <taxon>Formicidae</taxon>
        <taxon>Formicinae</taxon>
        <taxon>Lasius</taxon>
        <taxon>Lasius</taxon>
    </lineage>
</organism>
<evidence type="ECO:0000313" key="3">
    <source>
        <dbReference type="EMBL" id="KMQ88515.1"/>
    </source>
</evidence>
<dbReference type="Gene3D" id="3.40.50.300">
    <property type="entry name" value="P-loop containing nucleotide triphosphate hydrolases"/>
    <property type="match status" value="2"/>
</dbReference>
<dbReference type="GO" id="GO:0045505">
    <property type="term" value="F:dynein intermediate chain binding"/>
    <property type="evidence" value="ECO:0007669"/>
    <property type="project" value="InterPro"/>
</dbReference>
<dbReference type="STRING" id="67767.A0A0J7N768"/>
<dbReference type="GO" id="GO:0007018">
    <property type="term" value="P:microtubule-based movement"/>
    <property type="evidence" value="ECO:0007669"/>
    <property type="project" value="InterPro"/>
</dbReference>
<dbReference type="PANTHER" id="PTHR45703">
    <property type="entry name" value="DYNEIN HEAVY CHAIN"/>
    <property type="match status" value="1"/>
</dbReference>
<gene>
    <name evidence="3" type="ORF">RF55_11986</name>
</gene>
<evidence type="ECO:0000313" key="4">
    <source>
        <dbReference type="Proteomes" id="UP000036403"/>
    </source>
</evidence>
<evidence type="ECO:0000256" key="1">
    <source>
        <dbReference type="SAM" id="Phobius"/>
    </source>
</evidence>
<dbReference type="GO" id="GO:0051959">
    <property type="term" value="F:dynein light intermediate chain binding"/>
    <property type="evidence" value="ECO:0007669"/>
    <property type="project" value="InterPro"/>
</dbReference>
<reference evidence="3 4" key="1">
    <citation type="submission" date="2015-04" db="EMBL/GenBank/DDBJ databases">
        <title>Lasius niger genome sequencing.</title>
        <authorList>
            <person name="Konorov E.A."/>
            <person name="Nikitin M.A."/>
            <person name="Kirill M.V."/>
            <person name="Chang P."/>
        </authorList>
    </citation>
    <scope>NUCLEOTIDE SEQUENCE [LARGE SCALE GENOMIC DNA]</scope>
    <source>
        <tissue evidence="3">Whole</tissue>
    </source>
</reference>
<name>A0A0J7N768_LASNI</name>
<dbReference type="Gene3D" id="1.10.8.710">
    <property type="match status" value="1"/>
</dbReference>
<dbReference type="Proteomes" id="UP000036403">
    <property type="component" value="Unassembled WGS sequence"/>
</dbReference>
<dbReference type="AlphaFoldDB" id="A0A0J7N768"/>
<dbReference type="InterPro" id="IPR035699">
    <property type="entry name" value="AAA_6"/>
</dbReference>
<dbReference type="GO" id="GO:0005524">
    <property type="term" value="F:ATP binding"/>
    <property type="evidence" value="ECO:0007669"/>
    <property type="project" value="InterPro"/>
</dbReference>
<dbReference type="PANTHER" id="PTHR45703:SF36">
    <property type="entry name" value="DYNEIN HEAVY CHAIN, CYTOPLASMIC"/>
    <property type="match status" value="1"/>
</dbReference>
<sequence length="193" mass="21712">MNPGYAGRTELPDNLKALFRPIAMMVPNYALIAEISLFSYGFMDAKNLARKITTTFKLSSEQLSTQDHYDFGMRAVKTVIAVAGNLKREQKDLEEDQICFRALKDVNVPKFLKDDLKLFNGIVSDLFPGLIEKPVDYGILEADIRKSIRQMGLEAVNDFVRKVIQLYETTLMHSGLMLIGPTGSGKTKFDLIN</sequence>
<dbReference type="Pfam" id="PF12774">
    <property type="entry name" value="AAA_6"/>
    <property type="match status" value="1"/>
</dbReference>
<accession>A0A0J7N768</accession>
<proteinExistence type="predicted"/>
<dbReference type="FunFam" id="1.10.8.710:FF:000004">
    <property type="entry name" value="Dynein axonemal heavy chain 6"/>
    <property type="match status" value="1"/>
</dbReference>
<keyword evidence="4" id="KW-1185">Reference proteome</keyword>
<protein>
    <submittedName>
        <fullName evidence="3">Dynein heavy chain axonemal</fullName>
    </submittedName>
</protein>
<dbReference type="OrthoDB" id="447173at2759"/>
<dbReference type="SUPFAM" id="SSF52540">
    <property type="entry name" value="P-loop containing nucleoside triphosphate hydrolases"/>
    <property type="match status" value="1"/>
</dbReference>
<dbReference type="InterPro" id="IPR043157">
    <property type="entry name" value="Dynein_AAA1S"/>
</dbReference>
<evidence type="ECO:0000259" key="2">
    <source>
        <dbReference type="Pfam" id="PF12774"/>
    </source>
</evidence>
<dbReference type="InterPro" id="IPR026983">
    <property type="entry name" value="DHC"/>
</dbReference>
<dbReference type="EMBL" id="LBMM01008937">
    <property type="protein sequence ID" value="KMQ88515.1"/>
    <property type="molecule type" value="Genomic_DNA"/>
</dbReference>
<dbReference type="InterPro" id="IPR027417">
    <property type="entry name" value="P-loop_NTPase"/>
</dbReference>
<dbReference type="PaxDb" id="67767-A0A0J7N768"/>